<evidence type="ECO:0000256" key="4">
    <source>
        <dbReference type="ARBA" id="ARBA00023004"/>
    </source>
</evidence>
<dbReference type="Pfam" id="PF13370">
    <property type="entry name" value="Fer4_13"/>
    <property type="match status" value="1"/>
</dbReference>
<keyword evidence="5 6" id="KW-0411">Iron-sulfur</keyword>
<dbReference type="PROSITE" id="PS00198">
    <property type="entry name" value="4FE4S_FER_1"/>
    <property type="match status" value="1"/>
</dbReference>
<dbReference type="InterPro" id="IPR051269">
    <property type="entry name" value="Fe-S_cluster_ET"/>
</dbReference>
<reference evidence="8" key="2">
    <citation type="submission" date="2024-06" db="EMBL/GenBank/DDBJ databases">
        <title>Caproicibacterium argilliputei sp. nov, a novel caproic acid producing anaerobic bacterium isolated from pit mud.</title>
        <authorList>
            <person name="Xia S."/>
        </authorList>
    </citation>
    <scope>NUCLEOTIDE SEQUENCE</scope>
    <source>
        <strain evidence="8">ZCY20-5</strain>
    </source>
</reference>
<dbReference type="InterPro" id="IPR001080">
    <property type="entry name" value="3Fe4S_ferredoxin"/>
</dbReference>
<keyword evidence="4 6" id="KW-0408">Iron</keyword>
<dbReference type="InterPro" id="IPR017896">
    <property type="entry name" value="4Fe4S_Fe-S-bd"/>
</dbReference>
<name>A0AA97DAY8_9FIRM</name>
<dbReference type="GO" id="GO:0051536">
    <property type="term" value="F:iron-sulfur cluster binding"/>
    <property type="evidence" value="ECO:0007669"/>
    <property type="project" value="UniProtKB-KW"/>
</dbReference>
<dbReference type="PRINTS" id="PR00352">
    <property type="entry name" value="3FE4SFRDOXIN"/>
</dbReference>
<evidence type="ECO:0000256" key="2">
    <source>
        <dbReference type="ARBA" id="ARBA00022723"/>
    </source>
</evidence>
<evidence type="ECO:0000256" key="1">
    <source>
        <dbReference type="ARBA" id="ARBA00022448"/>
    </source>
</evidence>
<evidence type="ECO:0000313" key="8">
    <source>
        <dbReference type="EMBL" id="WOC32091.1"/>
    </source>
</evidence>
<dbReference type="InterPro" id="IPR017900">
    <property type="entry name" value="4Fe4S_Fe_S_CS"/>
</dbReference>
<evidence type="ECO:0000256" key="5">
    <source>
        <dbReference type="ARBA" id="ARBA00023014"/>
    </source>
</evidence>
<protein>
    <recommendedName>
        <fullName evidence="6">Ferredoxin</fullName>
    </recommendedName>
</protein>
<dbReference type="PROSITE" id="PS51379">
    <property type="entry name" value="4FE4S_FER_2"/>
    <property type="match status" value="1"/>
</dbReference>
<keyword evidence="3 6" id="KW-0249">Electron transport</keyword>
<evidence type="ECO:0000313" key="9">
    <source>
        <dbReference type="Proteomes" id="UP001300604"/>
    </source>
</evidence>
<dbReference type="SUPFAM" id="SSF54862">
    <property type="entry name" value="4Fe-4S ferredoxins"/>
    <property type="match status" value="1"/>
</dbReference>
<dbReference type="RefSeq" id="WP_316935003.1">
    <property type="nucleotide sequence ID" value="NZ_CP135996.1"/>
</dbReference>
<accession>A0AA97DAY8</accession>
<evidence type="ECO:0000256" key="3">
    <source>
        <dbReference type="ARBA" id="ARBA00022982"/>
    </source>
</evidence>
<dbReference type="EMBL" id="CP135996">
    <property type="protein sequence ID" value="WOC32091.1"/>
    <property type="molecule type" value="Genomic_DNA"/>
</dbReference>
<keyword evidence="1 6" id="KW-0813">Transport</keyword>
<dbReference type="AlphaFoldDB" id="A0AA97DAY8"/>
<proteinExistence type="predicted"/>
<dbReference type="Gene3D" id="3.30.70.20">
    <property type="match status" value="1"/>
</dbReference>
<comment type="function">
    <text evidence="6">Ferredoxins are iron-sulfur proteins that transfer electrons in a wide variety of metabolic reactions.</text>
</comment>
<dbReference type="PANTHER" id="PTHR36923:SF3">
    <property type="entry name" value="FERREDOXIN"/>
    <property type="match status" value="1"/>
</dbReference>
<dbReference type="GO" id="GO:0005506">
    <property type="term" value="F:iron ion binding"/>
    <property type="evidence" value="ECO:0007669"/>
    <property type="project" value="UniProtKB-UniRule"/>
</dbReference>
<evidence type="ECO:0000256" key="6">
    <source>
        <dbReference type="RuleBase" id="RU368020"/>
    </source>
</evidence>
<organism evidence="8 9">
    <name type="scientific">Caproicibacterium argilliputei</name>
    <dbReference type="NCBI Taxonomy" id="3030016"/>
    <lineage>
        <taxon>Bacteria</taxon>
        <taxon>Bacillati</taxon>
        <taxon>Bacillota</taxon>
        <taxon>Clostridia</taxon>
        <taxon>Eubacteriales</taxon>
        <taxon>Oscillospiraceae</taxon>
        <taxon>Caproicibacterium</taxon>
    </lineage>
</organism>
<feature type="domain" description="4Fe-4S ferredoxin-type" evidence="7">
    <location>
        <begin position="4"/>
        <end position="32"/>
    </location>
</feature>
<dbReference type="GO" id="GO:0009055">
    <property type="term" value="F:electron transfer activity"/>
    <property type="evidence" value="ECO:0007669"/>
    <property type="project" value="UniProtKB-UniRule"/>
</dbReference>
<sequence length="65" mass="6971">MTNMKVTIDRSGCIGCGLCAETCPEVFRMNEDGKAEVYAQPDKDCENTAAEAAENCPVAVIKAKE</sequence>
<keyword evidence="9" id="KW-1185">Reference proteome</keyword>
<keyword evidence="2 6" id="KW-0479">Metal-binding</keyword>
<dbReference type="Proteomes" id="UP001300604">
    <property type="component" value="Chromosome"/>
</dbReference>
<dbReference type="PANTHER" id="PTHR36923">
    <property type="entry name" value="FERREDOXIN"/>
    <property type="match status" value="1"/>
</dbReference>
<gene>
    <name evidence="8" type="ORF">PXC00_12980</name>
</gene>
<evidence type="ECO:0000259" key="7">
    <source>
        <dbReference type="PROSITE" id="PS51379"/>
    </source>
</evidence>
<reference evidence="8" key="1">
    <citation type="submission" date="2023-09" db="EMBL/GenBank/DDBJ databases">
        <authorList>
            <person name="Zeng C."/>
        </authorList>
    </citation>
    <scope>NUCLEOTIDE SEQUENCE</scope>
    <source>
        <strain evidence="8">ZCY20-5</strain>
    </source>
</reference>
<dbReference type="KEGG" id="carl:PXC00_12980"/>